<accession>A0A0F4LUC9</accession>
<dbReference type="PATRIC" id="fig|303541.3.peg.368"/>
<comment type="subcellular location">
    <subcellularLocation>
        <location evidence="1">Cell membrane</location>
        <topology evidence="1">Multi-pass membrane protein</topology>
    </subcellularLocation>
</comment>
<feature type="transmembrane region" description="Helical" evidence="8">
    <location>
        <begin position="236"/>
        <end position="255"/>
    </location>
</feature>
<dbReference type="GO" id="GO:0005886">
    <property type="term" value="C:plasma membrane"/>
    <property type="evidence" value="ECO:0007669"/>
    <property type="project" value="UniProtKB-SubCell"/>
</dbReference>
<dbReference type="Pfam" id="PF03176">
    <property type="entry name" value="MMPL"/>
    <property type="match status" value="2"/>
</dbReference>
<keyword evidence="4 8" id="KW-0812">Transmembrane</keyword>
<proteinExistence type="inferred from homology"/>
<feature type="domain" description="Membrane transport protein MMPL" evidence="9">
    <location>
        <begin position="739"/>
        <end position="966"/>
    </location>
</feature>
<organism evidence="10 11">
    <name type="scientific">Lactobacillus apis</name>
    <dbReference type="NCBI Taxonomy" id="303541"/>
    <lineage>
        <taxon>Bacteria</taxon>
        <taxon>Bacillati</taxon>
        <taxon>Bacillota</taxon>
        <taxon>Bacilli</taxon>
        <taxon>Lactobacillales</taxon>
        <taxon>Lactobacillaceae</taxon>
        <taxon>Lactobacillus</taxon>
    </lineage>
</organism>
<dbReference type="PANTHER" id="PTHR33406:SF6">
    <property type="entry name" value="MEMBRANE PROTEIN YDGH-RELATED"/>
    <property type="match status" value="1"/>
</dbReference>
<protein>
    <submittedName>
        <fullName evidence="10">RND superfamily resistance-nodulation-cell division:proton (H+) antiporter</fullName>
    </submittedName>
</protein>
<reference evidence="10 11" key="1">
    <citation type="submission" date="2015-01" db="EMBL/GenBank/DDBJ databases">
        <title>Comparative genomics of the lactic acid bacteria isolated from the honey bee gut.</title>
        <authorList>
            <person name="Ellegaard K.M."/>
            <person name="Tamarit D."/>
            <person name="Javelind E."/>
            <person name="Olofsson T."/>
            <person name="Andersson S.G."/>
            <person name="Vasquez A."/>
        </authorList>
    </citation>
    <scope>NUCLEOTIDE SEQUENCE [LARGE SCALE GENOMIC DNA]</scope>
    <source>
        <strain evidence="10 11">Hma11</strain>
    </source>
</reference>
<feature type="compositionally biased region" description="Low complexity" evidence="7">
    <location>
        <begin position="507"/>
        <end position="531"/>
    </location>
</feature>
<feature type="transmembrane region" description="Helical" evidence="8">
    <location>
        <begin position="811"/>
        <end position="829"/>
    </location>
</feature>
<feature type="transmembrane region" description="Helical" evidence="8">
    <location>
        <begin position="873"/>
        <end position="891"/>
    </location>
</feature>
<dbReference type="NCBIfam" id="TIGR03057">
    <property type="entry name" value="xxxLxxG_by_4"/>
    <property type="match status" value="5"/>
</dbReference>
<keyword evidence="5 8" id="KW-1133">Transmembrane helix</keyword>
<comment type="similarity">
    <text evidence="2">Belongs to the resistance-nodulation-cell division (RND) (TC 2.A.6) family. MmpL subfamily.</text>
</comment>
<evidence type="ECO:0000256" key="3">
    <source>
        <dbReference type="ARBA" id="ARBA00022475"/>
    </source>
</evidence>
<sequence>MQKLFKNHIFSFIAWVLILIISVVALPDVTGLTREHSNISLPQDVQSEVAQSIQNDWGPKQKNTYQIAVVFNKKNGKLTADDKNAINDTIDRIKENQDKYGIKMVLAPDDNIATKKQLQSKDKTTWILQVNVAKKHAPINEVEQELTKAVKTAGIRTYVTGADVLQNAFSNSIQEGIKKTEVITIVFIFIVLVIVFKSPIVPLISLLTVGVSFITAFSIVTNLVKYQNFPFSNFTQVFMIIVLFGIGTDYNILLYDKFKENLGNGLDRYGAMKDALKVAGKTILYSGSSILIGFSALSLAKFSIYQSAVGVAVGVAILLVVLLTLNPFFMAVLGEKMFWPVKKFTGEHEDKLWHGISKSTMAHPIIYLVVLAVVVTPFALMYSGHLNYDDTDEIDNATPAKAGMLVVEKHFSKGMAEPSTLYIKSDHRLDNEADLRLLDQLTRQIQSSGDVSLVTSVTQPYGERIDQLYVNNQLNTVNKGVDQARAGLSKLSKASKQLSTGASQLASGTSQLQNGTGQLQSGTGQLQSGAGQLQGGAGRLQSGTQQMTSGLNQLNSQLAAGSQGIASAQANTKAALEKSYKANLAQSMNSVPGLTPQQKMAAMQAAGAALEKSWAQASASMPNVSGQMGQLQSGVGRLASASGQLSSGASTLNGGIGQLNSSLGQLNSSVGQLNSSVGKLNSGAGQLADNTPKLTSGLDEVNSGLGQGGAYLTGLASSSAADSFYIPKEFIKNDMFQTSVKNYLSPDKKSAMIMIVYSSNPSSTKATKKAQDLSLMAKKSLAGTRLDKATIAMGGESSNIADIKDIANKDFIRTAAIMLIGIGIALIFVTRSLLQPLYILGTLLIAYFCSLSITEWVVKATMGKDMLTWNTPFFGFILLIALGVDYSIFLMTRYRAIEGGKPSERMLKACGIIGTVVVSAAIILGGTFAALIPSGIPTLIEVALTVIIGLIILVFIMPITLSAAVKLTYEGVQWNKSKRVKQ</sequence>
<evidence type="ECO:0000256" key="1">
    <source>
        <dbReference type="ARBA" id="ARBA00004651"/>
    </source>
</evidence>
<feature type="transmembrane region" description="Helical" evidence="8">
    <location>
        <begin position="912"/>
        <end position="936"/>
    </location>
</feature>
<evidence type="ECO:0000313" key="11">
    <source>
        <dbReference type="Proteomes" id="UP000033682"/>
    </source>
</evidence>
<dbReference type="Gene3D" id="1.20.1640.10">
    <property type="entry name" value="Multidrug efflux transporter AcrB transmembrane domain"/>
    <property type="match status" value="2"/>
</dbReference>
<dbReference type="InterPro" id="IPR050545">
    <property type="entry name" value="Mycobact_MmpL"/>
</dbReference>
<evidence type="ECO:0000256" key="6">
    <source>
        <dbReference type="ARBA" id="ARBA00023136"/>
    </source>
</evidence>
<evidence type="ECO:0000256" key="5">
    <source>
        <dbReference type="ARBA" id="ARBA00022989"/>
    </source>
</evidence>
<dbReference type="RefSeq" id="WP_046306051.1">
    <property type="nucleotide sequence ID" value="NZ_KQ033999.1"/>
</dbReference>
<dbReference type="HOGENOM" id="CLU_005108_0_0_9"/>
<keyword evidence="3" id="KW-1003">Cell membrane</keyword>
<keyword evidence="10" id="KW-0131">Cell cycle</keyword>
<evidence type="ECO:0000256" key="2">
    <source>
        <dbReference type="ARBA" id="ARBA00010157"/>
    </source>
</evidence>
<gene>
    <name evidence="10" type="ORF">JF72_02240</name>
</gene>
<feature type="transmembrane region" description="Helical" evidence="8">
    <location>
        <begin position="365"/>
        <end position="384"/>
    </location>
</feature>
<keyword evidence="10" id="KW-0132">Cell division</keyword>
<comment type="caution">
    <text evidence="10">The sequence shown here is derived from an EMBL/GenBank/DDBJ whole genome shotgun (WGS) entry which is preliminary data.</text>
</comment>
<feature type="transmembrane region" description="Helical" evidence="8">
    <location>
        <begin position="282"/>
        <end position="302"/>
    </location>
</feature>
<keyword evidence="11" id="KW-1185">Reference proteome</keyword>
<dbReference type="AlphaFoldDB" id="A0A0F4LUC9"/>
<feature type="transmembrane region" description="Helical" evidence="8">
    <location>
        <begin position="942"/>
        <end position="969"/>
    </location>
</feature>
<feature type="transmembrane region" description="Helical" evidence="8">
    <location>
        <begin position="308"/>
        <end position="333"/>
    </location>
</feature>
<dbReference type="InterPro" id="IPR004869">
    <property type="entry name" value="MMPL_dom"/>
</dbReference>
<feature type="transmembrane region" description="Helical" evidence="8">
    <location>
        <begin position="203"/>
        <end position="224"/>
    </location>
</feature>
<feature type="region of interest" description="Disordered" evidence="7">
    <location>
        <begin position="505"/>
        <end position="545"/>
    </location>
</feature>
<dbReference type="EMBL" id="JXLG01000003">
    <property type="protein sequence ID" value="KJY62240.1"/>
    <property type="molecule type" value="Genomic_DNA"/>
</dbReference>
<keyword evidence="6 8" id="KW-0472">Membrane</keyword>
<feature type="domain" description="Membrane transport protein MMPL" evidence="9">
    <location>
        <begin position="42"/>
        <end position="364"/>
    </location>
</feature>
<evidence type="ECO:0000259" key="9">
    <source>
        <dbReference type="Pfam" id="PF03176"/>
    </source>
</evidence>
<dbReference type="Gene3D" id="1.10.287.950">
    <property type="entry name" value="Methyl-accepting chemotaxis protein"/>
    <property type="match status" value="1"/>
</dbReference>
<evidence type="ECO:0000313" key="10">
    <source>
        <dbReference type="EMBL" id="KJY62240.1"/>
    </source>
</evidence>
<dbReference type="SUPFAM" id="SSF82866">
    <property type="entry name" value="Multidrug efflux transporter AcrB transmembrane domain"/>
    <property type="match status" value="2"/>
</dbReference>
<evidence type="ECO:0000256" key="7">
    <source>
        <dbReference type="SAM" id="MobiDB-lite"/>
    </source>
</evidence>
<evidence type="ECO:0000256" key="4">
    <source>
        <dbReference type="ARBA" id="ARBA00022692"/>
    </source>
</evidence>
<dbReference type="Proteomes" id="UP000033682">
    <property type="component" value="Unassembled WGS sequence"/>
</dbReference>
<feature type="transmembrane region" description="Helical" evidence="8">
    <location>
        <begin position="836"/>
        <end position="853"/>
    </location>
</feature>
<evidence type="ECO:0000256" key="8">
    <source>
        <dbReference type="SAM" id="Phobius"/>
    </source>
</evidence>
<dbReference type="InterPro" id="IPR023908">
    <property type="entry name" value="xxxLxxG_rpt"/>
</dbReference>
<dbReference type="STRING" id="303541.JF72_02240"/>
<dbReference type="PANTHER" id="PTHR33406">
    <property type="entry name" value="MEMBRANE PROTEIN MJ1562-RELATED"/>
    <property type="match status" value="1"/>
</dbReference>
<dbReference type="GO" id="GO:0051301">
    <property type="term" value="P:cell division"/>
    <property type="evidence" value="ECO:0007669"/>
    <property type="project" value="UniProtKB-KW"/>
</dbReference>
<name>A0A0F4LUC9_9LACO</name>